<keyword evidence="2" id="KW-1185">Reference proteome</keyword>
<organism evidence="1 2">
    <name type="scientific">Marine Group I thaumarchaeote SCGC AAA799-E16</name>
    <dbReference type="NCBI Taxonomy" id="1502292"/>
    <lineage>
        <taxon>Archaea</taxon>
        <taxon>Nitrososphaerota</taxon>
        <taxon>Marine Group I</taxon>
    </lineage>
</organism>
<gene>
    <name evidence="1" type="ORF">AAA799E16_00232</name>
</gene>
<sequence length="52" mass="6573">MKIIRKIRPYRFEDKYLLLGLENEWAEMFDDVEFDVYIFQNRLYIRSQPIKK</sequence>
<dbReference type="AlphaFoldDB" id="A0A081S814"/>
<evidence type="ECO:0000313" key="2">
    <source>
        <dbReference type="Proteomes" id="UP000028027"/>
    </source>
</evidence>
<protein>
    <submittedName>
        <fullName evidence="1">Uncharacterized protein</fullName>
    </submittedName>
</protein>
<name>A0A081S814_9ARCH</name>
<reference evidence="1 2" key="1">
    <citation type="submission" date="2014-06" db="EMBL/GenBank/DDBJ databases">
        <authorList>
            <person name="Ngugi D.K."/>
            <person name="Blom J."/>
            <person name="Alam I."/>
            <person name="Rashid M."/>
            <person name="Ba Alawi W."/>
            <person name="Zhang G."/>
            <person name="Hikmawan T."/>
            <person name="Guan Y."/>
            <person name="Antunes A."/>
            <person name="Siam R."/>
            <person name="Eldorry H."/>
            <person name="Bajic V."/>
            <person name="Stingl U."/>
        </authorList>
    </citation>
    <scope>NUCLEOTIDE SEQUENCE [LARGE SCALE GENOMIC DNA]</scope>
    <source>
        <strain evidence="1">SCGC AAA799-E16</strain>
    </source>
</reference>
<comment type="caution">
    <text evidence="1">The sequence shown here is derived from an EMBL/GenBank/DDBJ whole genome shotgun (WGS) entry which is preliminary data.</text>
</comment>
<dbReference type="Proteomes" id="UP000028027">
    <property type="component" value="Unassembled WGS sequence"/>
</dbReference>
<proteinExistence type="predicted"/>
<evidence type="ECO:0000313" key="1">
    <source>
        <dbReference type="EMBL" id="KER07067.1"/>
    </source>
</evidence>
<dbReference type="EMBL" id="JNVL01000002">
    <property type="protein sequence ID" value="KER07067.1"/>
    <property type="molecule type" value="Genomic_DNA"/>
</dbReference>
<accession>A0A081S814</accession>